<evidence type="ECO:0008006" key="3">
    <source>
        <dbReference type="Google" id="ProtNLM"/>
    </source>
</evidence>
<evidence type="ECO:0000313" key="1">
    <source>
        <dbReference type="EMBL" id="AMO37104.1"/>
    </source>
</evidence>
<reference evidence="2" key="1">
    <citation type="submission" date="2016-03" db="EMBL/GenBank/DDBJ databases">
        <authorList>
            <person name="Ma C."/>
            <person name="Zhou S."/>
            <person name="Yang G."/>
        </authorList>
    </citation>
    <scope>NUCLEOTIDE SEQUENCE [LARGE SCALE GENOMIC DNA]</scope>
    <source>
        <strain evidence="2">SgZ-1</strain>
    </source>
</reference>
<accession>A0A127K623</accession>
<dbReference type="EMBL" id="CP014646">
    <property type="protein sequence ID" value="AMO37104.1"/>
    <property type="molecule type" value="Genomic_DNA"/>
</dbReference>
<sequence length="181" mass="21038">MDQQIIDDINQWLDEVVIGLNLCPFAAKPRREKRVRIAISHATDEETLLNDLQAELERLSDTPVDELETTLLAIPDMLENFEDYNDFLDAVDLWVEQFGWEGELQVASFHPQYQFADTEADEPGNLTNRSPWPLLHIIREESLEQAIEHYPDVEGIPERNIKRMEALTGDEKRKLFPYLFG</sequence>
<keyword evidence="2" id="KW-1185">Reference proteome</keyword>
<dbReference type="AlphaFoldDB" id="A0A127K623"/>
<dbReference type="STRING" id="1134435.AC731_009155"/>
<dbReference type="Pfam" id="PF07209">
    <property type="entry name" value="DUF1415"/>
    <property type="match status" value="1"/>
</dbReference>
<protein>
    <recommendedName>
        <fullName evidence="3">Peptidase</fullName>
    </recommendedName>
</protein>
<dbReference type="RefSeq" id="WP_048705443.1">
    <property type="nucleotide sequence ID" value="NZ_CP014646.1"/>
</dbReference>
<evidence type="ECO:0000313" key="2">
    <source>
        <dbReference type="Proteomes" id="UP000036902"/>
    </source>
</evidence>
<dbReference type="InterPro" id="IPR009858">
    <property type="entry name" value="DUF1415"/>
</dbReference>
<proteinExistence type="predicted"/>
<organism evidence="1 2">
    <name type="scientific">Thauera humireducens</name>
    <dbReference type="NCBI Taxonomy" id="1134435"/>
    <lineage>
        <taxon>Bacteria</taxon>
        <taxon>Pseudomonadati</taxon>
        <taxon>Pseudomonadota</taxon>
        <taxon>Betaproteobacteria</taxon>
        <taxon>Rhodocyclales</taxon>
        <taxon>Zoogloeaceae</taxon>
        <taxon>Thauera</taxon>
    </lineage>
</organism>
<name>A0A127K623_9RHOO</name>
<dbReference type="Proteomes" id="UP000036902">
    <property type="component" value="Chromosome"/>
</dbReference>
<dbReference type="KEGG" id="thu:AC731_009155"/>
<gene>
    <name evidence="1" type="ORF">AC731_009155</name>
</gene>